<dbReference type="SUPFAM" id="SSF52540">
    <property type="entry name" value="P-loop containing nucleoside triphosphate hydrolases"/>
    <property type="match status" value="2"/>
</dbReference>
<dbReference type="PANTHER" id="PTHR47186">
    <property type="entry name" value="LEUCINE-RICH REPEAT-CONTAINING PROTEIN 57"/>
    <property type="match status" value="1"/>
</dbReference>
<keyword evidence="3" id="KW-0175">Coiled coil</keyword>
<gene>
    <name evidence="5" type="ORF">FEM48_Zijuj11G0065500</name>
</gene>
<dbReference type="InterPro" id="IPR027417">
    <property type="entry name" value="P-loop_NTPase"/>
</dbReference>
<dbReference type="InterPro" id="IPR003591">
    <property type="entry name" value="Leu-rich_rpt_typical-subtyp"/>
</dbReference>
<evidence type="ECO:0000313" key="5">
    <source>
        <dbReference type="EMBL" id="KAH7514218.1"/>
    </source>
</evidence>
<proteinExistence type="predicted"/>
<keyword evidence="2" id="KW-0677">Repeat</keyword>
<protein>
    <recommendedName>
        <fullName evidence="4">Disease resistance protein At4g27190-like leucine-rich repeats domain-containing protein</fullName>
    </recommendedName>
</protein>
<dbReference type="Gene3D" id="3.80.10.10">
    <property type="entry name" value="Ribonuclease Inhibitor"/>
    <property type="match status" value="4"/>
</dbReference>
<dbReference type="OrthoDB" id="122245at2759"/>
<dbReference type="PROSITE" id="PS51450">
    <property type="entry name" value="LRR"/>
    <property type="match status" value="3"/>
</dbReference>
<comment type="caution">
    <text evidence="5">The sequence shown here is derived from an EMBL/GenBank/DDBJ whole genome shotgun (WGS) entry which is preliminary data.</text>
</comment>
<dbReference type="Pfam" id="PF13855">
    <property type="entry name" value="LRR_8"/>
    <property type="match status" value="1"/>
</dbReference>
<feature type="coiled-coil region" evidence="3">
    <location>
        <begin position="76"/>
        <end position="114"/>
    </location>
</feature>
<organism evidence="5 6">
    <name type="scientific">Ziziphus jujuba var. spinosa</name>
    <dbReference type="NCBI Taxonomy" id="714518"/>
    <lineage>
        <taxon>Eukaryota</taxon>
        <taxon>Viridiplantae</taxon>
        <taxon>Streptophyta</taxon>
        <taxon>Embryophyta</taxon>
        <taxon>Tracheophyta</taxon>
        <taxon>Spermatophyta</taxon>
        <taxon>Magnoliopsida</taxon>
        <taxon>eudicotyledons</taxon>
        <taxon>Gunneridae</taxon>
        <taxon>Pentapetalae</taxon>
        <taxon>rosids</taxon>
        <taxon>fabids</taxon>
        <taxon>Rosales</taxon>
        <taxon>Rhamnaceae</taxon>
        <taxon>Paliureae</taxon>
        <taxon>Ziziphus</taxon>
    </lineage>
</organism>
<dbReference type="InterPro" id="IPR001611">
    <property type="entry name" value="Leu-rich_rpt"/>
</dbReference>
<evidence type="ECO:0000256" key="1">
    <source>
        <dbReference type="ARBA" id="ARBA00022614"/>
    </source>
</evidence>
<dbReference type="Gene3D" id="3.40.50.300">
    <property type="entry name" value="P-loop containing nucleotide triphosphate hydrolases"/>
    <property type="match status" value="1"/>
</dbReference>
<dbReference type="EMBL" id="JAEACU010000011">
    <property type="protein sequence ID" value="KAH7514218.1"/>
    <property type="molecule type" value="Genomic_DNA"/>
</dbReference>
<dbReference type="InterPro" id="IPR032675">
    <property type="entry name" value="LRR_dom_sf"/>
</dbReference>
<evidence type="ECO:0000259" key="4">
    <source>
        <dbReference type="Pfam" id="PF23247"/>
    </source>
</evidence>
<dbReference type="InterPro" id="IPR057135">
    <property type="entry name" value="At4g27190-like_LRR"/>
</dbReference>
<keyword evidence="1" id="KW-0433">Leucine-rich repeat</keyword>
<dbReference type="SUPFAM" id="SSF52058">
    <property type="entry name" value="L domain-like"/>
    <property type="match status" value="4"/>
</dbReference>
<sequence>MVFTAKEQKYVLNRLEDISKATRIVLVGDHGVGKTRIAREICDSLVKNNLISGSLWLSLNRKYNVDKDIAQQLSVFSTAEQEYQDDETNNEEKKKELESNSEEYLRKKIRKKLEKIKPTKDEEKKHILLVLDGIPAKIKYKEQEDIISKVRRLLPQGKQLSLKLLVTKTVSKMEYIVNYLKEDQSDTIKLDESPGEDKTGIVSEMHEFLKQNNSDDKTKTKTAKEKCLLYKAKEKCLLYKPLRVSLSQENDVRYIHGEIARQLYAQGCGDGIEKVVGKKESLEDLKKMIWEKLQEMASPKDGNKKYALLVLEDVPDDMKFEEVISKVDSLMPPKEEQPLRRLREQLLKVLVTRRNTNNISSALILQRKEEVIEIEPLSTEEVLDVLLLKERKKSLSDSIKTQFENIFSTKLPAAVVFMTEEAMKGIGEQDFCTSALENLLLEAANIEEADKIKSLARCGYEMLPSDNVAIIKCFWHSRELFVKPETESIPESIHYNELITYWIMEGYFDPIDRIEKAYEKGHRVLMELQRRRILKLQEDEFVSMERLAMDVPDHRRNGVSGAACLGLNQLTGSGKGGLELDLGRITLADGMLKSIRNRNKWEKFTTLVMDGSRLHREVPKDFFKLMQELKVLVLLKPRLKSLDFLESLVLRILVLRGCEMLENIDHITKLESLEVLEISGASALKEIPDEVFAKLTKLQSLNLSALPIKSLGTSFSKLAELRLLILRHCICLEELPSLTKFHKLEVLDLFGASSFKVFGDGELNSLLNFKMLDLSHTQIEKLPVLNNARALTQLSLGNCKSLTNLRKLKDSSGLQILDLSGAISLREVRNELLNEKKALRILDLSRTKISSLPSNLSSLSSLEVLDLSHMSCFDATQKRKHGKQEFENEIDKIDFEKLKCLRHLNLSNTNVKKLQSLAGLSNLREVLLTNCQSLEELPKLEGLKRLEILDLSGSCLLGGSTPDMDFGSFGCLRRLNLSKTKVQKLLSLSDSLCELLLKDCELLKELPNMERLKRLEKLDLSGASSLEMIPEGSFSQMSNLRQLLLPNCEKLCKLPALGPSEKLEVIDLSGCSALTEIEDDQSFEHIASLKQLKLSECKIKHLPSVSNLKKLGELVLGNCSNLEKLPSLESLSNLQQLDLSGAKFLKGSEVELLEKMTKLRQLSLRNCSSLDQLPRLEKLVHLDRLDIQGITVKEFPYWISKLIHLKSLHLPDLKEIQELDWGKIKRLPNVLNWDECGIFMNPNIHSSSGSPFLSVSGTEIFRFINKIWDKCFKDKDKFHISVCSSSFSGKDEYILCLRDEFQDFHFKTLSCPERNGGSMEIRGFDKEFPSGVEEILKQSIYIFLTENQFIKNLSDIGQSNIASMKGLWLESCGNMERLFCEKEDIRLNQSLEILWVSNLVNLDSLYKGKVQDESFKNLKHLYINCCPKLENVFTPQQLPENLEILEIKFCDRLKTLFQRISEECVLEKLRELNLVGLPELSNIGIRFPSLQNIKVRNCPILEKLVDLDNENDLQQRIRECFGLVESARVEVYGSPHKDNLGICLMGQQTEPQNNLNSTPS</sequence>
<dbReference type="Proteomes" id="UP000813462">
    <property type="component" value="Unassembled WGS sequence"/>
</dbReference>
<reference evidence="5" key="1">
    <citation type="journal article" date="2021" name="Front. Plant Sci.">
        <title>Chromosome-Scale Genome Assembly for Chinese Sour Jujube and Insights Into Its Genome Evolution and Domestication Signature.</title>
        <authorList>
            <person name="Shen L.-Y."/>
            <person name="Luo H."/>
            <person name="Wang X.-L."/>
            <person name="Wang X.-M."/>
            <person name="Qiu X.-J."/>
            <person name="Liu H."/>
            <person name="Zhou S.-S."/>
            <person name="Jia K.-H."/>
            <person name="Nie S."/>
            <person name="Bao Y.-T."/>
            <person name="Zhang R.-G."/>
            <person name="Yun Q.-Z."/>
            <person name="Chai Y.-H."/>
            <person name="Lu J.-Y."/>
            <person name="Li Y."/>
            <person name="Zhao S.-W."/>
            <person name="Mao J.-F."/>
            <person name="Jia S.-G."/>
            <person name="Mao Y.-M."/>
        </authorList>
    </citation>
    <scope>NUCLEOTIDE SEQUENCE</scope>
    <source>
        <strain evidence="5">AT0</strain>
        <tissue evidence="5">Leaf</tissue>
    </source>
</reference>
<name>A0A978UHD7_ZIZJJ</name>
<accession>A0A978UHD7</accession>
<evidence type="ECO:0000256" key="2">
    <source>
        <dbReference type="ARBA" id="ARBA00022737"/>
    </source>
</evidence>
<dbReference type="Pfam" id="PF23247">
    <property type="entry name" value="LRR_RPS2"/>
    <property type="match status" value="1"/>
</dbReference>
<evidence type="ECO:0000313" key="6">
    <source>
        <dbReference type="Proteomes" id="UP000813462"/>
    </source>
</evidence>
<dbReference type="PANTHER" id="PTHR47186:SF3">
    <property type="entry name" value="OS09G0267800 PROTEIN"/>
    <property type="match status" value="1"/>
</dbReference>
<dbReference type="SMART" id="SM00369">
    <property type="entry name" value="LRR_TYP"/>
    <property type="match status" value="6"/>
</dbReference>
<evidence type="ECO:0000256" key="3">
    <source>
        <dbReference type="SAM" id="Coils"/>
    </source>
</evidence>
<feature type="domain" description="Disease resistance protein At4g27190-like leucine-rich repeats" evidence="4">
    <location>
        <begin position="1408"/>
        <end position="1514"/>
    </location>
</feature>